<dbReference type="InterPro" id="IPR001343">
    <property type="entry name" value="Hemolysn_Ca-bd"/>
</dbReference>
<dbReference type="GO" id="GO:0016020">
    <property type="term" value="C:membrane"/>
    <property type="evidence" value="ECO:0007669"/>
    <property type="project" value="UniProtKB-SubCell"/>
</dbReference>
<protein>
    <submittedName>
        <fullName evidence="9">Hemolysin-type calcium-binding region</fullName>
    </submittedName>
</protein>
<keyword evidence="4" id="KW-0800">Toxin</keyword>
<gene>
    <name evidence="9" type="ORF">Thini_1677</name>
</gene>
<dbReference type="PANTHER" id="PTHR38340">
    <property type="entry name" value="S-LAYER PROTEIN"/>
    <property type="match status" value="1"/>
</dbReference>
<evidence type="ECO:0000256" key="8">
    <source>
        <dbReference type="ARBA" id="ARBA00023136"/>
    </source>
</evidence>
<dbReference type="PRINTS" id="PR01488">
    <property type="entry name" value="RTXTOXINA"/>
</dbReference>
<keyword evidence="10" id="KW-1185">Reference proteome</keyword>
<dbReference type="OrthoDB" id="8612880at2"/>
<evidence type="ECO:0000256" key="4">
    <source>
        <dbReference type="ARBA" id="ARBA00022656"/>
    </source>
</evidence>
<dbReference type="AlphaFoldDB" id="A0A656HFU2"/>
<organism evidence="9 10">
    <name type="scientific">Thiothrix nivea (strain ATCC 35100 / DSM 5205 / JP2)</name>
    <dbReference type="NCBI Taxonomy" id="870187"/>
    <lineage>
        <taxon>Bacteria</taxon>
        <taxon>Pseudomonadati</taxon>
        <taxon>Pseudomonadota</taxon>
        <taxon>Gammaproteobacteria</taxon>
        <taxon>Thiotrichales</taxon>
        <taxon>Thiotrichaceae</taxon>
        <taxon>Thiothrix</taxon>
    </lineage>
</organism>
<dbReference type="RefSeq" id="WP_002708193.1">
    <property type="nucleotide sequence ID" value="NZ_JH651384.1"/>
</dbReference>
<evidence type="ECO:0000256" key="2">
    <source>
        <dbReference type="ARBA" id="ARBA00004613"/>
    </source>
</evidence>
<dbReference type="PROSITE" id="PS00330">
    <property type="entry name" value="HEMOLYSIN_CALCIUM"/>
    <property type="match status" value="1"/>
</dbReference>
<dbReference type="PRINTS" id="PR00313">
    <property type="entry name" value="CABNDNGRPT"/>
</dbReference>
<dbReference type="Proteomes" id="UP000005317">
    <property type="component" value="Unassembled WGS sequence"/>
</dbReference>
<evidence type="ECO:0000256" key="6">
    <source>
        <dbReference type="ARBA" id="ARBA00022837"/>
    </source>
</evidence>
<keyword evidence="3" id="KW-0964">Secreted</keyword>
<dbReference type="PANTHER" id="PTHR38340:SF1">
    <property type="entry name" value="S-LAYER PROTEIN"/>
    <property type="match status" value="1"/>
</dbReference>
<evidence type="ECO:0000256" key="5">
    <source>
        <dbReference type="ARBA" id="ARBA00022737"/>
    </source>
</evidence>
<accession>A0A656HFU2</accession>
<keyword evidence="8" id="KW-0472">Membrane</keyword>
<evidence type="ECO:0000313" key="9">
    <source>
        <dbReference type="EMBL" id="EIJ34260.1"/>
    </source>
</evidence>
<evidence type="ECO:0000256" key="3">
    <source>
        <dbReference type="ARBA" id="ARBA00022525"/>
    </source>
</evidence>
<evidence type="ECO:0000256" key="7">
    <source>
        <dbReference type="ARBA" id="ARBA00023026"/>
    </source>
</evidence>
<dbReference type="GO" id="GO:0005576">
    <property type="term" value="C:extracellular region"/>
    <property type="evidence" value="ECO:0007669"/>
    <property type="project" value="UniProtKB-SubCell"/>
</dbReference>
<keyword evidence="7" id="KW-0843">Virulence</keyword>
<proteinExistence type="predicted"/>
<dbReference type="Pfam" id="PF00353">
    <property type="entry name" value="HemolysinCabind"/>
    <property type="match status" value="3"/>
</dbReference>
<dbReference type="InterPro" id="IPR011049">
    <property type="entry name" value="Serralysin-like_metalloprot_C"/>
</dbReference>
<dbReference type="GO" id="GO:0005509">
    <property type="term" value="F:calcium ion binding"/>
    <property type="evidence" value="ECO:0007669"/>
    <property type="project" value="InterPro"/>
</dbReference>
<dbReference type="EMBL" id="JH651384">
    <property type="protein sequence ID" value="EIJ34260.1"/>
    <property type="molecule type" value="Genomic_DNA"/>
</dbReference>
<dbReference type="InterPro" id="IPR050557">
    <property type="entry name" value="RTX_toxin/Mannuronan_C5-epim"/>
</dbReference>
<name>A0A656HFU2_THINJ</name>
<keyword evidence="5" id="KW-0677">Repeat</keyword>
<dbReference type="InterPro" id="IPR003995">
    <property type="entry name" value="RTX_toxin_determinant-A"/>
</dbReference>
<dbReference type="GO" id="GO:0090729">
    <property type="term" value="F:toxin activity"/>
    <property type="evidence" value="ECO:0007669"/>
    <property type="project" value="UniProtKB-KW"/>
</dbReference>
<dbReference type="InterPro" id="IPR018511">
    <property type="entry name" value="Hemolysin-typ_Ca-bd_CS"/>
</dbReference>
<dbReference type="Gene3D" id="2.150.10.10">
    <property type="entry name" value="Serralysin-like metalloprotease, C-terminal"/>
    <property type="match status" value="2"/>
</dbReference>
<evidence type="ECO:0000313" key="10">
    <source>
        <dbReference type="Proteomes" id="UP000005317"/>
    </source>
</evidence>
<sequence length="1251" mass="130345">MATYTEKTSIVDLYVAWFNRVPDVNGYQYWLREVDSGTSLTTISNAFFRASYQFNTDTGYSATMSDEALVRQWYDGLLGRGPTSPLAPDAQEVSYWVNKLNGEFQGDKGATLLQMIREIREFDTVAANRPDIKAVQDKFNNKMLAAFELVEHHDFAADISPEESIVLGKLVLTDVNEYTATVSATIEKYLAGGYTDVNLRTVTLTTNSDVITAHEFKAPEILASGQTETASTLQDQDILTGAGVQPTLNATLGNSPTGDTIISPIIREVEVFNLKFTGSGSNAIRTLDLRDATDTDDGIRTINLEQVNVTPASSGFDASVANIHPNSQAPITLQVGTTREAANVRFSFYFDSLDGVQDQANLHFTGGASLQRLQVEEIGGDNGFETLNLSSSGSPNRVGQLEAEDLQVLNILHSSDGDQNLTIGNLDEAGSLQTINAANFTANLDLTLAPGLLEANRDGSSTNTAFNLQSGSGNDTIRLTGPIGTNDALAGGSGTDTLVLNSSIGGDLLASTSTQRITGFEALQVFRLPESGIPSGLGNADLLRLDLAQMAGDQSIMLANHGNTSDTPAIFVLDNLSTAETGNISVSHGNTSNNAVDDTFLTVASVQSGVNTVGITLTSGSNGDPRFNFTLQTTAQNNALAPAITNLTLTDADNSDNSVYLANFADYTGTLRVAAGSSGHFLNLDAASDSQMATDGNMYQFDASGSSSGDVRGIRDVAGTPVVRLMANSIDASNFSGNLIARVGNVDGQQLRGGSGNDTFILDALENRSAGLDVADAINGGSGFDTLVIDGHFANDNDAQSFINLNSSLLANVSGIDAIRLVGNHGYDRATGTTYTTAYSLTLDNALVDATDNGNRILIVNDSGHDLLASVDTNDTGLDGSVEENGVTINARNLSGDNAFNYDGEEGYGGSLDVFQFSDASLRGQHRIDGGDSDLSNNAARNQDVLQIFNTAQISAADLQNIRNIGVIEFRVDQTSTQTLELTLDNSVLDGFDTSHQASSAEQETVTIQAIDNGTAMAQLNLDASQTSNSFILAIGSGAGNDTISSGAGADIIYAGGGNDTINAGAGDDAVNAGDGNDTVNAGAGDDNGINGGDGNDILNGEAGNDFLDGDGGNDTLNGGDGNDTLVGDTGIDVLTGGAGADLFQFFGLADSGLTLATADTITDFESGTDLIYVDLAAPVADSYLEAAAVADFATALGNANAAMDGTVVFYLTNVGNDGLLFVDTDANGSANEVIKLTGITSANFALTDLI</sequence>
<keyword evidence="6" id="KW-0106">Calcium</keyword>
<dbReference type="SUPFAM" id="SSF51120">
    <property type="entry name" value="beta-Roll"/>
    <property type="match status" value="2"/>
</dbReference>
<comment type="subcellular location">
    <subcellularLocation>
        <location evidence="1">Membrane</location>
    </subcellularLocation>
    <subcellularLocation>
        <location evidence="2">Secreted</location>
    </subcellularLocation>
</comment>
<reference evidence="10" key="1">
    <citation type="journal article" date="2011" name="Stand. Genomic Sci.">
        <title>Genome sequence of the filamentous, gliding Thiothrix nivea neotype strain (JP2(T)).</title>
        <authorList>
            <person name="Lapidus A."/>
            <person name="Nolan M."/>
            <person name="Lucas S."/>
            <person name="Glavina Del Rio T."/>
            <person name="Tice H."/>
            <person name="Cheng J.F."/>
            <person name="Tapia R."/>
            <person name="Han C."/>
            <person name="Goodwin L."/>
            <person name="Pitluck S."/>
            <person name="Liolios K."/>
            <person name="Pagani I."/>
            <person name="Ivanova N."/>
            <person name="Huntemann M."/>
            <person name="Mavromatis K."/>
            <person name="Mikhailova N."/>
            <person name="Pati A."/>
            <person name="Chen A."/>
            <person name="Palaniappan K."/>
            <person name="Land M."/>
            <person name="Brambilla E.M."/>
            <person name="Rohde M."/>
            <person name="Abt B."/>
            <person name="Verbarg S."/>
            <person name="Goker M."/>
            <person name="Bristow J."/>
            <person name="Eisen J.A."/>
            <person name="Markowitz V."/>
            <person name="Hugenholtz P."/>
            <person name="Kyrpides N.C."/>
            <person name="Klenk H.P."/>
            <person name="Woyke T."/>
        </authorList>
    </citation>
    <scope>NUCLEOTIDE SEQUENCE [LARGE SCALE GENOMIC DNA]</scope>
    <source>
        <strain evidence="10">ATCC 35100 / DSM 5205 / JP2</strain>
    </source>
</reference>
<evidence type="ECO:0000256" key="1">
    <source>
        <dbReference type="ARBA" id="ARBA00004370"/>
    </source>
</evidence>